<keyword evidence="3" id="KW-1185">Reference proteome</keyword>
<name>A0AAV6Z5S5_ENGPU</name>
<evidence type="ECO:0000256" key="1">
    <source>
        <dbReference type="SAM" id="Phobius"/>
    </source>
</evidence>
<evidence type="ECO:0000313" key="3">
    <source>
        <dbReference type="Proteomes" id="UP000824782"/>
    </source>
</evidence>
<comment type="caution">
    <text evidence="2">The sequence shown here is derived from an EMBL/GenBank/DDBJ whole genome shotgun (WGS) entry which is preliminary data.</text>
</comment>
<sequence length="118" mass="13691">MLIVTQNQYKISDVMCSVQYLKIICSVTSQIGPWGHHRWSETIRFRCIIPTTAFYNTVLRKILLHIVLKVWVILFLPVLLKQLVHDALPLGQLLVIQLVQVFLWIDGFFLLDVLQAGF</sequence>
<keyword evidence="1" id="KW-1133">Transmembrane helix</keyword>
<organism evidence="2 3">
    <name type="scientific">Engystomops pustulosus</name>
    <name type="common">Tungara frog</name>
    <name type="synonym">Physalaemus pustulosus</name>
    <dbReference type="NCBI Taxonomy" id="76066"/>
    <lineage>
        <taxon>Eukaryota</taxon>
        <taxon>Metazoa</taxon>
        <taxon>Chordata</taxon>
        <taxon>Craniata</taxon>
        <taxon>Vertebrata</taxon>
        <taxon>Euteleostomi</taxon>
        <taxon>Amphibia</taxon>
        <taxon>Batrachia</taxon>
        <taxon>Anura</taxon>
        <taxon>Neobatrachia</taxon>
        <taxon>Hyloidea</taxon>
        <taxon>Leptodactylidae</taxon>
        <taxon>Leiuperinae</taxon>
        <taxon>Engystomops</taxon>
    </lineage>
</organism>
<feature type="transmembrane region" description="Helical" evidence="1">
    <location>
        <begin position="92"/>
        <end position="114"/>
    </location>
</feature>
<keyword evidence="1" id="KW-0812">Transmembrane</keyword>
<feature type="transmembrane region" description="Helical" evidence="1">
    <location>
        <begin position="62"/>
        <end position="80"/>
    </location>
</feature>
<keyword evidence="1" id="KW-0472">Membrane</keyword>
<proteinExistence type="predicted"/>
<evidence type="ECO:0000313" key="2">
    <source>
        <dbReference type="EMBL" id="KAG8543738.1"/>
    </source>
</evidence>
<protein>
    <submittedName>
        <fullName evidence="2">Uncharacterized protein</fullName>
    </submittedName>
</protein>
<accession>A0AAV6Z5S5</accession>
<dbReference type="EMBL" id="WNYA01002937">
    <property type="protein sequence ID" value="KAG8543738.1"/>
    <property type="molecule type" value="Genomic_DNA"/>
</dbReference>
<reference evidence="2" key="1">
    <citation type="thesis" date="2020" institute="ProQuest LLC" country="789 East Eisenhower Parkway, Ann Arbor, MI, USA">
        <title>Comparative Genomics and Chromosome Evolution.</title>
        <authorList>
            <person name="Mudd A.B."/>
        </authorList>
    </citation>
    <scope>NUCLEOTIDE SEQUENCE</scope>
    <source>
        <strain evidence="2">237g6f4</strain>
        <tissue evidence="2">Blood</tissue>
    </source>
</reference>
<gene>
    <name evidence="2" type="ORF">GDO81_023790</name>
</gene>
<dbReference type="Proteomes" id="UP000824782">
    <property type="component" value="Unassembled WGS sequence"/>
</dbReference>
<dbReference type="AlphaFoldDB" id="A0AAV6Z5S5"/>